<dbReference type="Gene3D" id="3.30.420.270">
    <property type="match status" value="1"/>
</dbReference>
<evidence type="ECO:0000256" key="8">
    <source>
        <dbReference type="SAM" id="Phobius"/>
    </source>
</evidence>
<keyword evidence="4 7" id="KW-0812">Transmembrane</keyword>
<comment type="similarity">
    <text evidence="2 7">Belongs to the ExbD/TolR family.</text>
</comment>
<evidence type="ECO:0000256" key="1">
    <source>
        <dbReference type="ARBA" id="ARBA00004162"/>
    </source>
</evidence>
<dbReference type="Proteomes" id="UP000016570">
    <property type="component" value="Unassembled WGS sequence"/>
</dbReference>
<keyword evidence="6 8" id="KW-0472">Membrane</keyword>
<gene>
    <name evidence="9" type="primary">exbD</name>
    <name evidence="9" type="ORF">VPR01S_07_00560</name>
</gene>
<evidence type="ECO:0000256" key="2">
    <source>
        <dbReference type="ARBA" id="ARBA00005811"/>
    </source>
</evidence>
<accession>U2ZHU8</accession>
<evidence type="ECO:0000313" key="10">
    <source>
        <dbReference type="Proteomes" id="UP000016570"/>
    </source>
</evidence>
<dbReference type="InterPro" id="IPR003400">
    <property type="entry name" value="ExbD"/>
</dbReference>
<comment type="caution">
    <text evidence="9">The sequence shown here is derived from an EMBL/GenBank/DDBJ whole genome shotgun (WGS) entry which is preliminary data.</text>
</comment>
<proteinExistence type="inferred from homology"/>
<dbReference type="EMBL" id="BATJ01000007">
    <property type="protein sequence ID" value="GAD67256.1"/>
    <property type="molecule type" value="Genomic_DNA"/>
</dbReference>
<dbReference type="GO" id="GO:0005886">
    <property type="term" value="C:plasma membrane"/>
    <property type="evidence" value="ECO:0007669"/>
    <property type="project" value="UniProtKB-SubCell"/>
</dbReference>
<protein>
    <submittedName>
        <fullName evidence="9">Biopolymer transport protein ExbD</fullName>
    </submittedName>
</protein>
<sequence>MRKHYTSDDCNENNEINITPFIDILLVLLVIFMVTASVSTTHMNIRLPELSQKMSPVTAPPTSITIKNAENSLLVDGHKVLLSELPDTLSDLVPDTEVTIFVSADRATAYARIMEVLDTLQQLGYTSISLMANSK</sequence>
<keyword evidence="5 8" id="KW-1133">Transmembrane helix</keyword>
<keyword evidence="7" id="KW-0653">Protein transport</keyword>
<evidence type="ECO:0000256" key="3">
    <source>
        <dbReference type="ARBA" id="ARBA00022475"/>
    </source>
</evidence>
<evidence type="ECO:0000256" key="6">
    <source>
        <dbReference type="ARBA" id="ARBA00023136"/>
    </source>
</evidence>
<dbReference type="GO" id="GO:0022857">
    <property type="term" value="F:transmembrane transporter activity"/>
    <property type="evidence" value="ECO:0007669"/>
    <property type="project" value="InterPro"/>
</dbReference>
<dbReference type="STRING" id="1219065.VPR01S_07_00560"/>
<dbReference type="Pfam" id="PF02472">
    <property type="entry name" value="ExbD"/>
    <property type="match status" value="1"/>
</dbReference>
<keyword evidence="7" id="KW-0813">Transport</keyword>
<dbReference type="PANTHER" id="PTHR30558">
    <property type="entry name" value="EXBD MEMBRANE COMPONENT OF PMF-DRIVEN MACROMOLECULE IMPORT SYSTEM"/>
    <property type="match status" value="1"/>
</dbReference>
<dbReference type="RefSeq" id="WP_021705231.1">
    <property type="nucleotide sequence ID" value="NZ_BATJ01000007.1"/>
</dbReference>
<keyword evidence="3" id="KW-1003">Cell membrane</keyword>
<dbReference type="AlphaFoldDB" id="U2ZHU8"/>
<reference evidence="9 10" key="1">
    <citation type="submission" date="2013-09" db="EMBL/GenBank/DDBJ databases">
        <title>Whole genome shotgun sequence of Vibrio proteolyticus NBRC 13287.</title>
        <authorList>
            <person name="Isaki S."/>
            <person name="Hosoyama A."/>
            <person name="Numata M."/>
            <person name="Hashimoto M."/>
            <person name="Hosoyama Y."/>
            <person name="Tsuchikane K."/>
            <person name="Noguchi M."/>
            <person name="Hirakata S."/>
            <person name="Ichikawa N."/>
            <person name="Ohji S."/>
            <person name="Yamazoe A."/>
            <person name="Fujita N."/>
        </authorList>
    </citation>
    <scope>NUCLEOTIDE SEQUENCE [LARGE SCALE GENOMIC DNA]</scope>
    <source>
        <strain evidence="9 10">NBRC 13287</strain>
    </source>
</reference>
<dbReference type="PANTHER" id="PTHR30558:SF9">
    <property type="entry name" value="BIOPOLYMER TRANSPORT PROTEIN EXBD"/>
    <property type="match status" value="1"/>
</dbReference>
<comment type="subcellular location">
    <subcellularLocation>
        <location evidence="1">Cell membrane</location>
        <topology evidence="1">Single-pass membrane protein</topology>
    </subcellularLocation>
    <subcellularLocation>
        <location evidence="7">Cell membrane</location>
        <topology evidence="7">Single-pass type II membrane protein</topology>
    </subcellularLocation>
</comment>
<evidence type="ECO:0000313" key="9">
    <source>
        <dbReference type="EMBL" id="GAD67256.1"/>
    </source>
</evidence>
<evidence type="ECO:0000256" key="5">
    <source>
        <dbReference type="ARBA" id="ARBA00022989"/>
    </source>
</evidence>
<organism evidence="9 10">
    <name type="scientific">Vibrio proteolyticus NBRC 13287</name>
    <dbReference type="NCBI Taxonomy" id="1219065"/>
    <lineage>
        <taxon>Bacteria</taxon>
        <taxon>Pseudomonadati</taxon>
        <taxon>Pseudomonadota</taxon>
        <taxon>Gammaproteobacteria</taxon>
        <taxon>Vibrionales</taxon>
        <taxon>Vibrionaceae</taxon>
        <taxon>Vibrio</taxon>
    </lineage>
</organism>
<evidence type="ECO:0000256" key="7">
    <source>
        <dbReference type="RuleBase" id="RU003879"/>
    </source>
</evidence>
<evidence type="ECO:0000256" key="4">
    <source>
        <dbReference type="ARBA" id="ARBA00022692"/>
    </source>
</evidence>
<dbReference type="eggNOG" id="COG0848">
    <property type="taxonomic scope" value="Bacteria"/>
</dbReference>
<name>U2ZHU8_VIBPR</name>
<keyword evidence="10" id="KW-1185">Reference proteome</keyword>
<feature type="transmembrane region" description="Helical" evidence="8">
    <location>
        <begin position="24"/>
        <end position="45"/>
    </location>
</feature>
<dbReference type="GO" id="GO:0015031">
    <property type="term" value="P:protein transport"/>
    <property type="evidence" value="ECO:0007669"/>
    <property type="project" value="UniProtKB-KW"/>
</dbReference>